<accession>A0A0C2G700</accession>
<reference evidence="1 2" key="1">
    <citation type="submission" date="2013-12" db="EMBL/GenBank/DDBJ databases">
        <title>Draft genome of the parsitic nematode Ancylostoma duodenale.</title>
        <authorList>
            <person name="Mitreva M."/>
        </authorList>
    </citation>
    <scope>NUCLEOTIDE SEQUENCE [LARGE SCALE GENOMIC DNA]</scope>
    <source>
        <strain evidence="1 2">Zhejiang</strain>
    </source>
</reference>
<dbReference type="EMBL" id="KN738652">
    <property type="protein sequence ID" value="KIH54689.1"/>
    <property type="molecule type" value="Genomic_DNA"/>
</dbReference>
<proteinExistence type="predicted"/>
<sequence>MADVHGSLDQIHSKFEENEEDKKNFKRAINLLLRDDAIQPHLKSVIGYLLDCHDRLSALLNAANDFNRKLVAEISSFRGEIISLKNAIVSNDPSSNDKSVKANSSYEEIERNRSIVIFGIAESKAKNSTARAQEDHITCLLNASHCQSIAWGNPCQIDPD</sequence>
<dbReference type="OrthoDB" id="5895611at2759"/>
<keyword evidence="2" id="KW-1185">Reference proteome</keyword>
<protein>
    <submittedName>
        <fullName evidence="1">Uncharacterized protein</fullName>
    </submittedName>
</protein>
<evidence type="ECO:0000313" key="2">
    <source>
        <dbReference type="Proteomes" id="UP000054047"/>
    </source>
</evidence>
<dbReference type="AlphaFoldDB" id="A0A0C2G700"/>
<dbReference type="Proteomes" id="UP000054047">
    <property type="component" value="Unassembled WGS sequence"/>
</dbReference>
<organism evidence="1 2">
    <name type="scientific">Ancylostoma duodenale</name>
    <dbReference type="NCBI Taxonomy" id="51022"/>
    <lineage>
        <taxon>Eukaryota</taxon>
        <taxon>Metazoa</taxon>
        <taxon>Ecdysozoa</taxon>
        <taxon>Nematoda</taxon>
        <taxon>Chromadorea</taxon>
        <taxon>Rhabditida</taxon>
        <taxon>Rhabditina</taxon>
        <taxon>Rhabditomorpha</taxon>
        <taxon>Strongyloidea</taxon>
        <taxon>Ancylostomatidae</taxon>
        <taxon>Ancylostomatinae</taxon>
        <taxon>Ancylostoma</taxon>
    </lineage>
</organism>
<evidence type="ECO:0000313" key="1">
    <source>
        <dbReference type="EMBL" id="KIH54689.1"/>
    </source>
</evidence>
<gene>
    <name evidence="1" type="ORF">ANCDUO_15163</name>
</gene>
<name>A0A0C2G700_9BILA</name>